<dbReference type="SUPFAM" id="SSF46689">
    <property type="entry name" value="Homeodomain-like"/>
    <property type="match status" value="1"/>
</dbReference>
<name>A0A183A5T9_9TREM</name>
<proteinExistence type="predicted"/>
<organism evidence="10">
    <name type="scientific">Echinostoma caproni</name>
    <dbReference type="NCBI Taxonomy" id="27848"/>
    <lineage>
        <taxon>Eukaryota</taxon>
        <taxon>Metazoa</taxon>
        <taxon>Spiralia</taxon>
        <taxon>Lophotrochozoa</taxon>
        <taxon>Platyhelminthes</taxon>
        <taxon>Trematoda</taxon>
        <taxon>Digenea</taxon>
        <taxon>Plagiorchiida</taxon>
        <taxon>Echinostomata</taxon>
        <taxon>Echinostomatoidea</taxon>
        <taxon>Echinostomatidae</taxon>
        <taxon>Echinostoma</taxon>
    </lineage>
</organism>
<accession>A0A183A5T9</accession>
<feature type="domain" description="Homeobox" evidence="7">
    <location>
        <begin position="201"/>
        <end position="261"/>
    </location>
</feature>
<dbReference type="Proteomes" id="UP000272942">
    <property type="component" value="Unassembled WGS sequence"/>
</dbReference>
<dbReference type="PANTHER" id="PTHR24327:SF81">
    <property type="entry name" value="HOMEOTIC PROTEIN DISTAL-LESS-RELATED"/>
    <property type="match status" value="1"/>
</dbReference>
<keyword evidence="9" id="KW-1185">Reference proteome</keyword>
<dbReference type="CDD" id="cd00086">
    <property type="entry name" value="homeodomain"/>
    <property type="match status" value="1"/>
</dbReference>
<feature type="region of interest" description="Disordered" evidence="6">
    <location>
        <begin position="145"/>
        <end position="205"/>
    </location>
</feature>
<dbReference type="AlphaFoldDB" id="A0A183A5T9"/>
<evidence type="ECO:0000313" key="9">
    <source>
        <dbReference type="Proteomes" id="UP000272942"/>
    </source>
</evidence>
<comment type="subcellular location">
    <subcellularLocation>
        <location evidence="4 5">Nucleus</location>
    </subcellularLocation>
</comment>
<dbReference type="PANTHER" id="PTHR24327">
    <property type="entry name" value="HOMEOBOX PROTEIN"/>
    <property type="match status" value="1"/>
</dbReference>
<feature type="compositionally biased region" description="Basic and acidic residues" evidence="6">
    <location>
        <begin position="265"/>
        <end position="277"/>
    </location>
</feature>
<evidence type="ECO:0000313" key="10">
    <source>
        <dbReference type="WBParaSite" id="ECPE_0000232401-mRNA-1"/>
    </source>
</evidence>
<feature type="DNA-binding region" description="Homeobox" evidence="4">
    <location>
        <begin position="203"/>
        <end position="262"/>
    </location>
</feature>
<keyword evidence="2 4" id="KW-0371">Homeobox</keyword>
<feature type="compositionally biased region" description="Polar residues" evidence="6">
    <location>
        <begin position="514"/>
        <end position="530"/>
    </location>
</feature>
<feature type="region of interest" description="Disordered" evidence="6">
    <location>
        <begin position="484"/>
        <end position="530"/>
    </location>
</feature>
<feature type="compositionally biased region" description="Polar residues" evidence="6">
    <location>
        <begin position="160"/>
        <end position="173"/>
    </location>
</feature>
<dbReference type="Pfam" id="PF00046">
    <property type="entry name" value="Homeodomain"/>
    <property type="match status" value="1"/>
</dbReference>
<feature type="compositionally biased region" description="Polar residues" evidence="6">
    <location>
        <begin position="484"/>
        <end position="507"/>
    </location>
</feature>
<dbReference type="EMBL" id="UZAN01039543">
    <property type="protein sequence ID" value="VDP66107.1"/>
    <property type="molecule type" value="Genomic_DNA"/>
</dbReference>
<dbReference type="GO" id="GO:0000981">
    <property type="term" value="F:DNA-binding transcription factor activity, RNA polymerase II-specific"/>
    <property type="evidence" value="ECO:0007669"/>
    <property type="project" value="TreeGrafter"/>
</dbReference>
<evidence type="ECO:0000313" key="8">
    <source>
        <dbReference type="EMBL" id="VDP66107.1"/>
    </source>
</evidence>
<feature type="region of interest" description="Disordered" evidence="6">
    <location>
        <begin position="257"/>
        <end position="279"/>
    </location>
</feature>
<feature type="compositionally biased region" description="Low complexity" evidence="6">
    <location>
        <begin position="361"/>
        <end position="382"/>
    </location>
</feature>
<reference evidence="10" key="1">
    <citation type="submission" date="2016-06" db="UniProtKB">
        <authorList>
            <consortium name="WormBaseParasite"/>
        </authorList>
    </citation>
    <scope>IDENTIFICATION</scope>
</reference>
<keyword evidence="1 4" id="KW-0238">DNA-binding</keyword>
<dbReference type="SMART" id="SM00389">
    <property type="entry name" value="HOX"/>
    <property type="match status" value="1"/>
</dbReference>
<dbReference type="InterPro" id="IPR001356">
    <property type="entry name" value="HD"/>
</dbReference>
<keyword evidence="3 4" id="KW-0539">Nucleus</keyword>
<feature type="region of interest" description="Disordered" evidence="6">
    <location>
        <begin position="357"/>
        <end position="415"/>
    </location>
</feature>
<evidence type="ECO:0000256" key="4">
    <source>
        <dbReference type="PROSITE-ProRule" id="PRU00108"/>
    </source>
</evidence>
<sequence>MLCSGQQTQTTAPYLQNVLRYANRAQTPGSHALSNQSAPYDALMTVSNSPIDARWTQRSGDHGIPTNQGRINSRPNSNLSGVPSNDEPTALEISVCDPWSSVLRSDDPTSVDPARSVTRILNSASESGGLGVCGKMILTTTATTISTPGQTMPHSDFTKTHSGSRGRVQNTARNGGGGSGAVGGGNTGLANSLSQHTKGSKKLRKPRTIYSSMQLQQLAKRFHLTQYLSLPERAELAASLGLTQTQDLFEFRSNMLDSQNDSENEDGKNDLYSEVDRSSTCSSTPAMRRIISPRELSRQEVCPDSIQLCPSDMHLPAVEKSTTVIPGALDKIHVTDYSGCPELNAFYWNTPNSTSIMPQCGQSETSGSQQSSTESSQLSRSLNQSTSSPTGHNGNGSVNTGHRIASPISPVRSPWLTMDTAGESIASMSQTGYLHSTPNQTTAEEVRSSFEYAPIESRNETQVVGLHAPPVPYDHLITGDSFQQVNSNNNESKTTFLSQSTPTTSFGCSEPDVRNNTTPQLTTGTHSDSPLNNEAFTMAFQHSQCDNNLEMLPPLSYLPLPVENQVSERDLPHAAYFLTHSTWLPGNPSDNWPMQVPPKASFFSSPIDNVSLGSAVYGNVHLKPNVPNELSSVATDH</sequence>
<dbReference type="InterPro" id="IPR050460">
    <property type="entry name" value="Distal-less_Homeobox_TF"/>
</dbReference>
<dbReference type="PROSITE" id="PS50071">
    <property type="entry name" value="HOMEOBOX_2"/>
    <property type="match status" value="1"/>
</dbReference>
<dbReference type="Gene3D" id="1.10.10.60">
    <property type="entry name" value="Homeodomain-like"/>
    <property type="match status" value="1"/>
</dbReference>
<feature type="region of interest" description="Disordered" evidence="6">
    <location>
        <begin position="53"/>
        <end position="88"/>
    </location>
</feature>
<reference evidence="8 9" key="2">
    <citation type="submission" date="2018-11" db="EMBL/GenBank/DDBJ databases">
        <authorList>
            <consortium name="Pathogen Informatics"/>
        </authorList>
    </citation>
    <scope>NUCLEOTIDE SEQUENCE [LARGE SCALE GENOMIC DNA]</scope>
    <source>
        <strain evidence="8 9">Egypt</strain>
    </source>
</reference>
<dbReference type="GO" id="GO:0000978">
    <property type="term" value="F:RNA polymerase II cis-regulatory region sequence-specific DNA binding"/>
    <property type="evidence" value="ECO:0007669"/>
    <property type="project" value="TreeGrafter"/>
</dbReference>
<evidence type="ECO:0000256" key="6">
    <source>
        <dbReference type="SAM" id="MobiDB-lite"/>
    </source>
</evidence>
<evidence type="ECO:0000256" key="5">
    <source>
        <dbReference type="RuleBase" id="RU000682"/>
    </source>
</evidence>
<gene>
    <name evidence="8" type="ORF">ECPE_LOCUS2324</name>
</gene>
<dbReference type="OrthoDB" id="6159439at2759"/>
<dbReference type="WBParaSite" id="ECPE_0000232401-mRNA-1">
    <property type="protein sequence ID" value="ECPE_0000232401-mRNA-1"/>
    <property type="gene ID" value="ECPE_0000232401"/>
</dbReference>
<feature type="compositionally biased region" description="Gly residues" evidence="6">
    <location>
        <begin position="174"/>
        <end position="187"/>
    </location>
</feature>
<evidence type="ECO:0000256" key="3">
    <source>
        <dbReference type="ARBA" id="ARBA00023242"/>
    </source>
</evidence>
<evidence type="ECO:0000259" key="7">
    <source>
        <dbReference type="PROSITE" id="PS50071"/>
    </source>
</evidence>
<evidence type="ECO:0000256" key="2">
    <source>
        <dbReference type="ARBA" id="ARBA00023155"/>
    </source>
</evidence>
<feature type="compositionally biased region" description="Polar residues" evidence="6">
    <location>
        <begin position="383"/>
        <end position="400"/>
    </location>
</feature>
<evidence type="ECO:0000256" key="1">
    <source>
        <dbReference type="ARBA" id="ARBA00023125"/>
    </source>
</evidence>
<protein>
    <submittedName>
        <fullName evidence="10">Homeobox domain-containing protein</fullName>
    </submittedName>
</protein>
<dbReference type="InterPro" id="IPR009057">
    <property type="entry name" value="Homeodomain-like_sf"/>
</dbReference>
<feature type="compositionally biased region" description="Polar residues" evidence="6">
    <location>
        <begin position="65"/>
        <end position="87"/>
    </location>
</feature>
<dbReference type="GO" id="GO:0005634">
    <property type="term" value="C:nucleus"/>
    <property type="evidence" value="ECO:0007669"/>
    <property type="project" value="UniProtKB-SubCell"/>
</dbReference>